<protein>
    <submittedName>
        <fullName evidence="4">Mog1p/PsbP-like protein</fullName>
    </submittedName>
</protein>
<keyword evidence="5" id="KW-1185">Reference proteome</keyword>
<dbReference type="GO" id="GO:0005085">
    <property type="term" value="F:guanyl-nucleotide exchange factor activity"/>
    <property type="evidence" value="ECO:0007669"/>
    <property type="project" value="TreeGrafter"/>
</dbReference>
<evidence type="ECO:0000313" key="5">
    <source>
        <dbReference type="Proteomes" id="UP000076722"/>
    </source>
</evidence>
<dbReference type="SUPFAM" id="SSF55724">
    <property type="entry name" value="Mog1p/PsbP-like"/>
    <property type="match status" value="1"/>
</dbReference>
<evidence type="ECO:0000256" key="1">
    <source>
        <dbReference type="ARBA" id="ARBA00010307"/>
    </source>
</evidence>
<evidence type="ECO:0000256" key="2">
    <source>
        <dbReference type="ARBA" id="ARBA00022448"/>
    </source>
</evidence>
<accession>A0A165AGA8</accession>
<dbReference type="GO" id="GO:0031267">
    <property type="term" value="F:small GTPase binding"/>
    <property type="evidence" value="ECO:0007669"/>
    <property type="project" value="TreeGrafter"/>
</dbReference>
<dbReference type="GO" id="GO:0006606">
    <property type="term" value="P:protein import into nucleus"/>
    <property type="evidence" value="ECO:0007669"/>
    <property type="project" value="TreeGrafter"/>
</dbReference>
<dbReference type="Gene3D" id="3.40.1000.10">
    <property type="entry name" value="Mog1/PsbP, alpha/beta/alpha sandwich"/>
    <property type="match status" value="1"/>
</dbReference>
<dbReference type="GO" id="GO:0005634">
    <property type="term" value="C:nucleus"/>
    <property type="evidence" value="ECO:0007669"/>
    <property type="project" value="TreeGrafter"/>
</dbReference>
<dbReference type="Pfam" id="PF04603">
    <property type="entry name" value="Mog1"/>
    <property type="match status" value="1"/>
</dbReference>
<reference evidence="4 5" key="1">
    <citation type="journal article" date="2016" name="Mol. Biol. Evol.">
        <title>Comparative Genomics of Early-Diverging Mushroom-Forming Fungi Provides Insights into the Origins of Lignocellulose Decay Capabilities.</title>
        <authorList>
            <person name="Nagy L.G."/>
            <person name="Riley R."/>
            <person name="Tritt A."/>
            <person name="Adam C."/>
            <person name="Daum C."/>
            <person name="Floudas D."/>
            <person name="Sun H."/>
            <person name="Yadav J.S."/>
            <person name="Pangilinan J."/>
            <person name="Larsson K.H."/>
            <person name="Matsuura K."/>
            <person name="Barry K."/>
            <person name="Labutti K."/>
            <person name="Kuo R."/>
            <person name="Ohm R.A."/>
            <person name="Bhattacharya S.S."/>
            <person name="Shirouzu T."/>
            <person name="Yoshinaga Y."/>
            <person name="Martin F.M."/>
            <person name="Grigoriev I.V."/>
            <person name="Hibbett D.S."/>
        </authorList>
    </citation>
    <scope>NUCLEOTIDE SEQUENCE [LARGE SCALE GENOMIC DNA]</scope>
    <source>
        <strain evidence="4 5">HHB9708</strain>
    </source>
</reference>
<sequence length="179" mass="19357">MSQRGLFGGAITIVYPPNLIDVSEIRQVPDTQEVFVAADSDVSFIVEVLERVDPPSPNEAVRHVFDALAHDNSAVFSEVLNVTLPEQGASSLKNGTPTPILLSGVQHVQKFNRTAVDKVHIFLALYRIDSKNVDLVLSVNVPYGAEGGPPMGSETLGTIERQYLTAASSLHIVDFTLFA</sequence>
<evidence type="ECO:0000256" key="3">
    <source>
        <dbReference type="ARBA" id="ARBA00022927"/>
    </source>
</evidence>
<dbReference type="Proteomes" id="UP000076722">
    <property type="component" value="Unassembled WGS sequence"/>
</dbReference>
<dbReference type="OrthoDB" id="10255285at2759"/>
<dbReference type="PANTHER" id="PTHR15837">
    <property type="entry name" value="RAN GUANINE NUCLEOTIDE RELEASE FACTOR"/>
    <property type="match status" value="1"/>
</dbReference>
<dbReference type="EMBL" id="KV419394">
    <property type="protein sequence ID" value="KZS98955.1"/>
    <property type="molecule type" value="Genomic_DNA"/>
</dbReference>
<proteinExistence type="inferred from homology"/>
<gene>
    <name evidence="4" type="ORF">SISNIDRAFT_480542</name>
</gene>
<dbReference type="PANTHER" id="PTHR15837:SF0">
    <property type="entry name" value="RAN GUANINE NUCLEOTIDE RELEASE FACTOR"/>
    <property type="match status" value="1"/>
</dbReference>
<keyword evidence="3" id="KW-0653">Protein transport</keyword>
<organism evidence="4 5">
    <name type="scientific">Sistotremastrum niveocremeum HHB9708</name>
    <dbReference type="NCBI Taxonomy" id="1314777"/>
    <lineage>
        <taxon>Eukaryota</taxon>
        <taxon>Fungi</taxon>
        <taxon>Dikarya</taxon>
        <taxon>Basidiomycota</taxon>
        <taxon>Agaricomycotina</taxon>
        <taxon>Agaricomycetes</taxon>
        <taxon>Sistotremastrales</taxon>
        <taxon>Sistotremastraceae</taxon>
        <taxon>Sertulicium</taxon>
        <taxon>Sertulicium niveocremeum</taxon>
    </lineage>
</organism>
<dbReference type="InterPro" id="IPR016123">
    <property type="entry name" value="Mog1/PsbP_a/b/a-sand"/>
</dbReference>
<dbReference type="InterPro" id="IPR007681">
    <property type="entry name" value="Mog1"/>
</dbReference>
<keyword evidence="2" id="KW-0813">Transport</keyword>
<name>A0A165AGA8_9AGAM</name>
<dbReference type="STRING" id="1314777.A0A165AGA8"/>
<dbReference type="AlphaFoldDB" id="A0A165AGA8"/>
<evidence type="ECO:0000313" key="4">
    <source>
        <dbReference type="EMBL" id="KZS98955.1"/>
    </source>
</evidence>
<comment type="similarity">
    <text evidence="1">Belongs to the MOG1 family.</text>
</comment>